<proteinExistence type="predicted"/>
<feature type="compositionally biased region" description="Basic and acidic residues" evidence="1">
    <location>
        <begin position="1837"/>
        <end position="1853"/>
    </location>
</feature>
<feature type="compositionally biased region" description="Basic and acidic residues" evidence="1">
    <location>
        <begin position="796"/>
        <end position="805"/>
    </location>
</feature>
<feature type="region of interest" description="Disordered" evidence="1">
    <location>
        <begin position="1054"/>
        <end position="1180"/>
    </location>
</feature>
<feature type="compositionally biased region" description="Low complexity" evidence="1">
    <location>
        <begin position="573"/>
        <end position="583"/>
    </location>
</feature>
<accession>A0A448Z435</accession>
<gene>
    <name evidence="2" type="ORF">PSNMU_V1.4_AUG-EV-PASAV3_0035180</name>
</gene>
<feature type="compositionally biased region" description="Basic residues" evidence="1">
    <location>
        <begin position="1725"/>
        <end position="1737"/>
    </location>
</feature>
<dbReference type="OrthoDB" id="10675192at2759"/>
<feature type="compositionally biased region" description="Basic and acidic residues" evidence="1">
    <location>
        <begin position="379"/>
        <end position="406"/>
    </location>
</feature>
<feature type="compositionally biased region" description="Basic and acidic residues" evidence="1">
    <location>
        <begin position="1105"/>
        <end position="1131"/>
    </location>
</feature>
<feature type="compositionally biased region" description="Low complexity" evidence="1">
    <location>
        <begin position="1751"/>
        <end position="1760"/>
    </location>
</feature>
<feature type="region of interest" description="Disordered" evidence="1">
    <location>
        <begin position="548"/>
        <end position="583"/>
    </location>
</feature>
<feature type="compositionally biased region" description="Basic and acidic residues" evidence="1">
    <location>
        <begin position="966"/>
        <end position="985"/>
    </location>
</feature>
<feature type="compositionally biased region" description="Polar residues" evidence="1">
    <location>
        <begin position="901"/>
        <end position="910"/>
    </location>
</feature>
<feature type="compositionally biased region" description="Low complexity" evidence="1">
    <location>
        <begin position="1645"/>
        <end position="1654"/>
    </location>
</feature>
<feature type="compositionally biased region" description="Basic and acidic residues" evidence="1">
    <location>
        <begin position="1874"/>
        <end position="1888"/>
    </location>
</feature>
<dbReference type="InterPro" id="IPR036361">
    <property type="entry name" value="SAP_dom_sf"/>
</dbReference>
<name>A0A448Z435_9STRA</name>
<dbReference type="EMBL" id="CAACVS010000104">
    <property type="protein sequence ID" value="VEU36823.1"/>
    <property type="molecule type" value="Genomic_DNA"/>
</dbReference>
<protein>
    <recommendedName>
        <fullName evidence="4">SAP domain-containing protein</fullName>
    </recommendedName>
</protein>
<dbReference type="Proteomes" id="UP000291116">
    <property type="component" value="Unassembled WGS sequence"/>
</dbReference>
<dbReference type="Gene3D" id="1.10.720.30">
    <property type="entry name" value="SAP domain"/>
    <property type="match status" value="1"/>
</dbReference>
<sequence>MRKEAARNNSVPEEVTSPGFPLLVHIQIWLRRNQKELAAGLTHKIDSSPFLGEEIKDEAWSNMWNYILAEGMLFLDGNDDSPGYLKKRDFLYNHIAVRMSQKARLTMMNFYQDVANKIWELEDARLEEKQYVTLACQQTVLRLLLKICGLGSSTILIFVEETTWPVEIPGGSSAKDLNFWGSNFLSKTQKIPSTLIDETTGLVELLKLIDTAPEATGEDDHIEAVLILERTQSPSLRPKSSGCLEENDLVGEDDEESGEDSFRAFNPYESSPVGEAEVTYSPAGADTFCEEDGLGQNVDINDQEDDEIEFRESDDDGNEIVVIDDDDASNDEVINSEDEDGMGDADSHVSDDGDDDENYYDGNEDEDVICDVDDDTYSDDDKNECSEGDNGDRYEEIEVLDNDKVEASSQEKLNATGDDSDQEDDRSRSVTCEETNLGPRYESNIHPSGHGNDEVDEELKKIVTKTGITENSERIGRDIGFDNSINLESTVENVCHDQSNSWQEKNKENKGVNDSENEALDRVVDVDCHSNDADLSASVEDTTIFMGFTGTDKTPPEKSMAEVIQKRHSSSVEAPEPNEAGNEECVSKLNAADEYYATDIEHEHNINLEKVGTEVAAVGGEFGDTTEEEDESERFRANRTAQADRRADALRSGAGYASQVEDGYEPEDTHGYTEEEVSEAFHTEDEEDERLLKQKPRLSDTNSDVENGEPKRPFSEGSRVIVENAERQADIEPASDDMDMADERTEQEEDVTAEFSELEENPEGSSELRIPTSESLQAKTLLEFAQKAQMEPILENTDKEIKNCEDDVQPDSEEKSPSDEAGVDSYADDDEYAAEGYRSMETEEEDDTEKRTSASGFSPEVVPTMTEYEKDRSNIGSENIEISGAKGEDIEVENIVDGMKSKTSTEAAQSSEDEGDGHLDDNKYIEKSNHEDLSIASGEHRQERAGSRNSEDHIELDIVEDSPMADESKTNKNKSHGTEKDLSSKVFKDSWVGVNNNDVESCNHDVNSVVPPERFEEHPVGSNPLEKFEEHQKQILLSQKSDVSVSDKAEKCDEESAFESKTTGIHDNGVDIEDSSRNVGGNTSADIELIPDQIDDVLDSVDAGNTEHDGTGNDYCKRKETMAEDELKTNKQDNSNIVGKGSREVTERETNTERNQSNKNNTRDLAEFDDSKPDNSSLKKNQILVGGGVAKNFDGENHAALHAVDAALPPESEPVVRIEAIKVTEESAESDNTTKAMTSDINAQPKVALYNKEGQPLETSIRTDEINKEVDVKPDDSINSNDKSVSDSKEIDLCGDIVIQETDVDGFTDILMDTKGNVGDINEDKDLQSEHIVNIRVCDNNYLRQQPLVTKETPQDDENAAALEKKAREKSDSQLPSVAHLEVNEKMNRDDVVVKNNTNRSINSKPDEGKFGEPVAMNTVTATLDDHEVEELVNLQDATELSPAFGQEDEENADQCRQGVEEPKPVELITDTTNPLGLSVGDCVIVQGKKPGSTEMLKISSVNPDGTYGVKDPFTRRKRKKALKPSQIIDVEKRKLDDSDLPPINEEASEINSMDFHETMELGDEPPDAPIPEFIGGEPEQESTRTSNRKRKPKNSDGGSVSSSGLPPRPPPRGRSTVLPLESKQLCARSQKDDTENDDEGSIQTRTSTRSTRNGTRKATVRRTTTAQKDEDIGDDSSVQTQSSTRLTRSATRKSSARTRNAENEDINDEGSVQTQTSMRSTRSSTRKPTKRTRTKQQKIDDIDCENSVQTRTSTRSTRSSTRKSSARKRAIEEKDKGSDKEDEVSVQTRTYTTATRSSMKKSSSRPSARDKDDDEDASVQTRTSTRSTRSTAGRTHIHDTILKEKGGCHGNDDASVQTRTSTRSTRGKTKSHPAHDEMLKEKDEGSVRSRRNRSAALPKNEASAGAHISDAFSAWTKAKLKEELKKRGISHKNSMLKKELVELLQRSMSETN</sequence>
<feature type="compositionally biased region" description="Low complexity" evidence="1">
    <location>
        <begin position="1822"/>
        <end position="1832"/>
    </location>
</feature>
<evidence type="ECO:0000313" key="2">
    <source>
        <dbReference type="EMBL" id="VEU36823.1"/>
    </source>
</evidence>
<feature type="region of interest" description="Disordered" evidence="1">
    <location>
        <begin position="1502"/>
        <end position="1905"/>
    </location>
</feature>
<evidence type="ECO:0000256" key="1">
    <source>
        <dbReference type="SAM" id="MobiDB-lite"/>
    </source>
</evidence>
<evidence type="ECO:0000313" key="3">
    <source>
        <dbReference type="Proteomes" id="UP000291116"/>
    </source>
</evidence>
<feature type="compositionally biased region" description="Low complexity" evidence="1">
    <location>
        <begin position="1714"/>
        <end position="1724"/>
    </location>
</feature>
<feature type="compositionally biased region" description="Basic and acidic residues" evidence="1">
    <location>
        <begin position="667"/>
        <end position="683"/>
    </location>
</feature>
<feature type="region of interest" description="Disordered" evidence="1">
    <location>
        <begin position="617"/>
        <end position="772"/>
    </location>
</feature>
<reference evidence="2 3" key="1">
    <citation type="submission" date="2019-01" db="EMBL/GenBank/DDBJ databases">
        <authorList>
            <person name="Ferrante I. M."/>
        </authorList>
    </citation>
    <scope>NUCLEOTIDE SEQUENCE [LARGE SCALE GENOMIC DNA]</scope>
    <source>
        <strain evidence="2 3">B856</strain>
    </source>
</reference>
<feature type="region of interest" description="Disordered" evidence="1">
    <location>
        <begin position="235"/>
        <end position="275"/>
    </location>
</feature>
<feature type="compositionally biased region" description="Acidic residues" evidence="1">
    <location>
        <begin position="352"/>
        <end position="378"/>
    </location>
</feature>
<evidence type="ECO:0008006" key="4">
    <source>
        <dbReference type="Google" id="ProtNLM"/>
    </source>
</evidence>
<feature type="compositionally biased region" description="Basic and acidic residues" evidence="1">
    <location>
        <begin position="1770"/>
        <end position="1780"/>
    </location>
</feature>
<feature type="compositionally biased region" description="Acidic residues" evidence="1">
    <location>
        <begin position="733"/>
        <end position="762"/>
    </location>
</feature>
<feature type="compositionally biased region" description="Basic and acidic residues" evidence="1">
    <location>
        <begin position="1161"/>
        <end position="1173"/>
    </location>
</feature>
<feature type="compositionally biased region" description="Polar residues" evidence="1">
    <location>
        <begin position="997"/>
        <end position="1006"/>
    </location>
</feature>
<feature type="compositionally biased region" description="Acidic residues" evidence="1">
    <location>
        <begin position="309"/>
        <end position="343"/>
    </location>
</feature>
<feature type="region of interest" description="Disordered" evidence="1">
    <location>
        <begin position="997"/>
        <end position="1021"/>
    </location>
</feature>
<keyword evidence="3" id="KW-1185">Reference proteome</keyword>
<feature type="compositionally biased region" description="Basic and acidic residues" evidence="1">
    <location>
        <begin position="1141"/>
        <end position="1152"/>
    </location>
</feature>
<feature type="region of interest" description="Disordered" evidence="1">
    <location>
        <begin position="309"/>
        <end position="458"/>
    </location>
</feature>
<feature type="compositionally biased region" description="Acidic residues" evidence="1">
    <location>
        <begin position="245"/>
        <end position="259"/>
    </location>
</feature>
<organism evidence="2 3">
    <name type="scientific">Pseudo-nitzschia multistriata</name>
    <dbReference type="NCBI Taxonomy" id="183589"/>
    <lineage>
        <taxon>Eukaryota</taxon>
        <taxon>Sar</taxon>
        <taxon>Stramenopiles</taxon>
        <taxon>Ochrophyta</taxon>
        <taxon>Bacillariophyta</taxon>
        <taxon>Bacillariophyceae</taxon>
        <taxon>Bacillariophycidae</taxon>
        <taxon>Bacillariales</taxon>
        <taxon>Bacillariaceae</taxon>
        <taxon>Pseudo-nitzschia</taxon>
    </lineage>
</organism>
<feature type="compositionally biased region" description="Basic and acidic residues" evidence="1">
    <location>
        <begin position="504"/>
        <end position="518"/>
    </location>
</feature>
<feature type="compositionally biased region" description="Basic and acidic residues" evidence="1">
    <location>
        <begin position="916"/>
        <end position="956"/>
    </location>
</feature>
<feature type="region of interest" description="Disordered" evidence="1">
    <location>
        <begin position="496"/>
        <end position="518"/>
    </location>
</feature>
<feature type="region of interest" description="Disordered" evidence="1">
    <location>
        <begin position="1349"/>
        <end position="1378"/>
    </location>
</feature>
<feature type="compositionally biased region" description="Basic and acidic residues" evidence="1">
    <location>
        <begin position="1363"/>
        <end position="1372"/>
    </location>
</feature>
<feature type="region of interest" description="Disordered" evidence="1">
    <location>
        <begin position="789"/>
        <end position="985"/>
    </location>
</feature>
<feature type="compositionally biased region" description="Low complexity" evidence="1">
    <location>
        <begin position="1677"/>
        <end position="1690"/>
    </location>
</feature>